<organism evidence="1 2">
    <name type="scientific">Entomophthora muscae</name>
    <dbReference type="NCBI Taxonomy" id="34485"/>
    <lineage>
        <taxon>Eukaryota</taxon>
        <taxon>Fungi</taxon>
        <taxon>Fungi incertae sedis</taxon>
        <taxon>Zoopagomycota</taxon>
        <taxon>Entomophthoromycotina</taxon>
        <taxon>Entomophthoromycetes</taxon>
        <taxon>Entomophthorales</taxon>
        <taxon>Entomophthoraceae</taxon>
        <taxon>Entomophthora</taxon>
    </lineage>
</organism>
<accession>A0ACC2RDF1</accession>
<gene>
    <name evidence="1" type="ORF">DSO57_1038427</name>
</gene>
<reference evidence="1" key="1">
    <citation type="submission" date="2022-04" db="EMBL/GenBank/DDBJ databases">
        <title>Genome of the entomopathogenic fungus Entomophthora muscae.</title>
        <authorList>
            <person name="Elya C."/>
            <person name="Lovett B.R."/>
            <person name="Lee E."/>
            <person name="Macias A.M."/>
            <person name="Hajek A.E."/>
            <person name="De Bivort B.L."/>
            <person name="Kasson M.T."/>
            <person name="De Fine Licht H.H."/>
            <person name="Stajich J.E."/>
        </authorList>
    </citation>
    <scope>NUCLEOTIDE SEQUENCE</scope>
    <source>
        <strain evidence="1">Berkeley</strain>
    </source>
</reference>
<name>A0ACC2RDF1_9FUNG</name>
<dbReference type="EMBL" id="QTSX02007585">
    <property type="protein sequence ID" value="KAJ9048103.1"/>
    <property type="molecule type" value="Genomic_DNA"/>
</dbReference>
<dbReference type="Proteomes" id="UP001165960">
    <property type="component" value="Unassembled WGS sequence"/>
</dbReference>
<evidence type="ECO:0000313" key="1">
    <source>
        <dbReference type="EMBL" id="KAJ9048103.1"/>
    </source>
</evidence>
<keyword evidence="2" id="KW-1185">Reference proteome</keyword>
<evidence type="ECO:0000313" key="2">
    <source>
        <dbReference type="Proteomes" id="UP001165960"/>
    </source>
</evidence>
<protein>
    <submittedName>
        <fullName evidence="1">Uncharacterized protein</fullName>
    </submittedName>
</protein>
<sequence>MGSHTLSMYIVGPVWVMFHLGSETVDPITAWMSDTGATDHQGVSWEVVLLRGSDRRCCDASRDDCRDPGTVAKLMILEGGWELSVVVFQIGMLQLSPGWLPAAVAKTEL</sequence>
<proteinExistence type="predicted"/>
<comment type="caution">
    <text evidence="1">The sequence shown here is derived from an EMBL/GenBank/DDBJ whole genome shotgun (WGS) entry which is preliminary data.</text>
</comment>